<gene>
    <name evidence="2" type="ORF">METZ01_LOCUS101645</name>
</gene>
<evidence type="ECO:0000259" key="1">
    <source>
        <dbReference type="Pfam" id="PF01266"/>
    </source>
</evidence>
<dbReference type="EMBL" id="UINC01011018">
    <property type="protein sequence ID" value="SVA48791.1"/>
    <property type="molecule type" value="Genomic_DNA"/>
</dbReference>
<dbReference type="Gene3D" id="3.50.50.60">
    <property type="entry name" value="FAD/NAD(P)-binding domain"/>
    <property type="match status" value="1"/>
</dbReference>
<evidence type="ECO:0000313" key="2">
    <source>
        <dbReference type="EMBL" id="SVA48791.1"/>
    </source>
</evidence>
<dbReference type="InterPro" id="IPR006076">
    <property type="entry name" value="FAD-dep_OxRdtase"/>
</dbReference>
<name>A0A381W924_9ZZZZ</name>
<sequence length="140" mass="14665">VNTDPLADRALADARPAVFWLDRPNRPHPSPALASDLNADLVVVGGGFTGLWTALCAVEADPGRAIVVLEAEATAAGASGRNGGFCDASLTHGLENGLAHWPDEVRTLVRLGDENLVGLLDTVERHAIDCTPEHTGELNV</sequence>
<feature type="non-terminal residue" evidence="2">
    <location>
        <position position="140"/>
    </location>
</feature>
<feature type="non-terminal residue" evidence="2">
    <location>
        <position position="1"/>
    </location>
</feature>
<feature type="domain" description="FAD dependent oxidoreductase" evidence="1">
    <location>
        <begin position="40"/>
        <end position="139"/>
    </location>
</feature>
<dbReference type="SUPFAM" id="SSF51905">
    <property type="entry name" value="FAD/NAD(P)-binding domain"/>
    <property type="match status" value="1"/>
</dbReference>
<proteinExistence type="predicted"/>
<dbReference type="Pfam" id="PF01266">
    <property type="entry name" value="DAO"/>
    <property type="match status" value="1"/>
</dbReference>
<protein>
    <recommendedName>
        <fullName evidence="1">FAD dependent oxidoreductase domain-containing protein</fullName>
    </recommendedName>
</protein>
<accession>A0A381W924</accession>
<reference evidence="2" key="1">
    <citation type="submission" date="2018-05" db="EMBL/GenBank/DDBJ databases">
        <authorList>
            <person name="Lanie J.A."/>
            <person name="Ng W.-L."/>
            <person name="Kazmierczak K.M."/>
            <person name="Andrzejewski T.M."/>
            <person name="Davidsen T.M."/>
            <person name="Wayne K.J."/>
            <person name="Tettelin H."/>
            <person name="Glass J.I."/>
            <person name="Rusch D."/>
            <person name="Podicherti R."/>
            <person name="Tsui H.-C.T."/>
            <person name="Winkler M.E."/>
        </authorList>
    </citation>
    <scope>NUCLEOTIDE SEQUENCE</scope>
</reference>
<dbReference type="InterPro" id="IPR036188">
    <property type="entry name" value="FAD/NAD-bd_sf"/>
</dbReference>
<organism evidence="2">
    <name type="scientific">marine metagenome</name>
    <dbReference type="NCBI Taxonomy" id="408172"/>
    <lineage>
        <taxon>unclassified sequences</taxon>
        <taxon>metagenomes</taxon>
        <taxon>ecological metagenomes</taxon>
    </lineage>
</organism>
<dbReference type="AlphaFoldDB" id="A0A381W924"/>